<sequence length="117" mass="12338">MNLLPSTTTVLAPLAGLPDGQLSERELSIAGELESVLLLRHGEQVKGWLNVCPHAGRRLDYAPGMFLLSAAGEVVCPVHGATFELEEGLCTAGPCRGQSLRALPLQVVDGQVLLLAL</sequence>
<evidence type="ECO:0000256" key="4">
    <source>
        <dbReference type="ARBA" id="ARBA00023014"/>
    </source>
</evidence>
<dbReference type="InterPro" id="IPR017941">
    <property type="entry name" value="Rieske_2Fe-2S"/>
</dbReference>
<dbReference type="STRING" id="336566.ABB30_13985"/>
<keyword evidence="3" id="KW-0408">Iron</keyword>
<evidence type="ECO:0000259" key="5">
    <source>
        <dbReference type="PROSITE" id="PS51296"/>
    </source>
</evidence>
<dbReference type="EMBL" id="LDJM01000043">
    <property type="protein sequence ID" value="KRG74408.1"/>
    <property type="molecule type" value="Genomic_DNA"/>
</dbReference>
<evidence type="ECO:0000256" key="2">
    <source>
        <dbReference type="ARBA" id="ARBA00022723"/>
    </source>
</evidence>
<dbReference type="OrthoDB" id="9794779at2"/>
<keyword evidence="1" id="KW-0001">2Fe-2S</keyword>
<dbReference type="PATRIC" id="fig|336566.3.peg.2365"/>
<dbReference type="SUPFAM" id="SSF50022">
    <property type="entry name" value="ISP domain"/>
    <property type="match status" value="1"/>
</dbReference>
<protein>
    <submittedName>
        <fullName evidence="6">Ferredoxin</fullName>
    </submittedName>
</protein>
<dbReference type="Gene3D" id="2.102.10.10">
    <property type="entry name" value="Rieske [2Fe-2S] iron-sulphur domain"/>
    <property type="match status" value="1"/>
</dbReference>
<evidence type="ECO:0000313" key="7">
    <source>
        <dbReference type="Proteomes" id="UP000050956"/>
    </source>
</evidence>
<accession>A0A0R0DBF6</accession>
<dbReference type="CDD" id="cd03467">
    <property type="entry name" value="Rieske"/>
    <property type="match status" value="1"/>
</dbReference>
<keyword evidence="4" id="KW-0411">Iron-sulfur</keyword>
<organism evidence="6 7">
    <name type="scientific">Stenotrophomonas ginsengisoli</name>
    <dbReference type="NCBI Taxonomy" id="336566"/>
    <lineage>
        <taxon>Bacteria</taxon>
        <taxon>Pseudomonadati</taxon>
        <taxon>Pseudomonadota</taxon>
        <taxon>Gammaproteobacteria</taxon>
        <taxon>Lysobacterales</taxon>
        <taxon>Lysobacteraceae</taxon>
        <taxon>Stenotrophomonas</taxon>
    </lineage>
</organism>
<proteinExistence type="predicted"/>
<dbReference type="PROSITE" id="PS51296">
    <property type="entry name" value="RIESKE"/>
    <property type="match status" value="1"/>
</dbReference>
<dbReference type="AlphaFoldDB" id="A0A0R0DBF6"/>
<dbReference type="InterPro" id="IPR036922">
    <property type="entry name" value="Rieske_2Fe-2S_sf"/>
</dbReference>
<evidence type="ECO:0000256" key="3">
    <source>
        <dbReference type="ARBA" id="ARBA00023004"/>
    </source>
</evidence>
<dbReference type="PANTHER" id="PTHR40261:SF1">
    <property type="entry name" value="RIESKE DOMAIN-CONTAINING PROTEIN"/>
    <property type="match status" value="1"/>
</dbReference>
<dbReference type="Pfam" id="PF00355">
    <property type="entry name" value="Rieske"/>
    <property type="match status" value="1"/>
</dbReference>
<comment type="caution">
    <text evidence="6">The sequence shown here is derived from an EMBL/GenBank/DDBJ whole genome shotgun (WGS) entry which is preliminary data.</text>
</comment>
<dbReference type="GO" id="GO:0051537">
    <property type="term" value="F:2 iron, 2 sulfur cluster binding"/>
    <property type="evidence" value="ECO:0007669"/>
    <property type="project" value="UniProtKB-KW"/>
</dbReference>
<evidence type="ECO:0000256" key="1">
    <source>
        <dbReference type="ARBA" id="ARBA00022714"/>
    </source>
</evidence>
<dbReference type="PANTHER" id="PTHR40261">
    <property type="match status" value="1"/>
</dbReference>
<reference evidence="6 7" key="1">
    <citation type="submission" date="2015-05" db="EMBL/GenBank/DDBJ databases">
        <title>Genome sequencing and analysis of members of genus Stenotrophomonas.</title>
        <authorList>
            <person name="Patil P.P."/>
            <person name="Midha S."/>
            <person name="Patil P.B."/>
        </authorList>
    </citation>
    <scope>NUCLEOTIDE SEQUENCE [LARGE SCALE GENOMIC DNA]</scope>
    <source>
        <strain evidence="6 7">DSM 24757</strain>
    </source>
</reference>
<dbReference type="GO" id="GO:0046872">
    <property type="term" value="F:metal ion binding"/>
    <property type="evidence" value="ECO:0007669"/>
    <property type="project" value="UniProtKB-KW"/>
</dbReference>
<dbReference type="RefSeq" id="WP_057638923.1">
    <property type="nucleotide sequence ID" value="NZ_LDJM01000043.1"/>
</dbReference>
<evidence type="ECO:0000313" key="6">
    <source>
        <dbReference type="EMBL" id="KRG74408.1"/>
    </source>
</evidence>
<dbReference type="Proteomes" id="UP000050956">
    <property type="component" value="Unassembled WGS sequence"/>
</dbReference>
<name>A0A0R0DBF6_9GAMM</name>
<feature type="domain" description="Rieske" evidence="5">
    <location>
        <begin position="9"/>
        <end position="114"/>
    </location>
</feature>
<keyword evidence="2" id="KW-0479">Metal-binding</keyword>
<gene>
    <name evidence="6" type="ORF">ABB30_13985</name>
</gene>
<keyword evidence="7" id="KW-1185">Reference proteome</keyword>